<comment type="caution">
    <text evidence="1">The sequence shown here is derived from an EMBL/GenBank/DDBJ whole genome shotgun (WGS) entry which is preliminary data.</text>
</comment>
<dbReference type="EMBL" id="JBJUIK010000004">
    <property type="protein sequence ID" value="KAL3530243.1"/>
    <property type="molecule type" value="Genomic_DNA"/>
</dbReference>
<keyword evidence="2" id="KW-1185">Reference proteome</keyword>
<dbReference type="Proteomes" id="UP001630127">
    <property type="component" value="Unassembled WGS sequence"/>
</dbReference>
<dbReference type="AlphaFoldDB" id="A0ABD3AGJ2"/>
<evidence type="ECO:0000313" key="2">
    <source>
        <dbReference type="Proteomes" id="UP001630127"/>
    </source>
</evidence>
<sequence>MALAFIDKALLHIEFLLNYFVESNETLQMGLKHLRAFLLCARKWHNHILSESDENVRTRMGSILCRLQDALVEDFDNLSLRRPYTYRSSNMSTRAFDFEECVYSFRQEIMEYYITLSDYSCSLQSDRSAEFIDSLLVNLVDIREDLFCGGQDPVQALREKMVFVKNFIRFAELQGFEPWKLQILYTRLDVVAVNAAILCHEWFCSNFLYSYSESSDKFQLKFSEMLQKIKGFDPQI</sequence>
<gene>
    <name evidence="1" type="ORF">ACH5RR_009565</name>
</gene>
<accession>A0ABD3AGJ2</accession>
<protein>
    <submittedName>
        <fullName evidence="1">Uncharacterized protein</fullName>
    </submittedName>
</protein>
<proteinExistence type="predicted"/>
<organism evidence="1 2">
    <name type="scientific">Cinchona calisaya</name>
    <dbReference type="NCBI Taxonomy" id="153742"/>
    <lineage>
        <taxon>Eukaryota</taxon>
        <taxon>Viridiplantae</taxon>
        <taxon>Streptophyta</taxon>
        <taxon>Embryophyta</taxon>
        <taxon>Tracheophyta</taxon>
        <taxon>Spermatophyta</taxon>
        <taxon>Magnoliopsida</taxon>
        <taxon>eudicotyledons</taxon>
        <taxon>Gunneridae</taxon>
        <taxon>Pentapetalae</taxon>
        <taxon>asterids</taxon>
        <taxon>lamiids</taxon>
        <taxon>Gentianales</taxon>
        <taxon>Rubiaceae</taxon>
        <taxon>Cinchonoideae</taxon>
        <taxon>Cinchoneae</taxon>
        <taxon>Cinchona</taxon>
    </lineage>
</organism>
<evidence type="ECO:0000313" key="1">
    <source>
        <dbReference type="EMBL" id="KAL3530243.1"/>
    </source>
</evidence>
<name>A0ABD3AGJ2_9GENT</name>
<reference evidence="1 2" key="1">
    <citation type="submission" date="2024-11" db="EMBL/GenBank/DDBJ databases">
        <title>A near-complete genome assembly of Cinchona calisaya.</title>
        <authorList>
            <person name="Lian D.C."/>
            <person name="Zhao X.W."/>
            <person name="Wei L."/>
        </authorList>
    </citation>
    <scope>NUCLEOTIDE SEQUENCE [LARGE SCALE GENOMIC DNA]</scope>
    <source>
        <tissue evidence="1">Nenye</tissue>
    </source>
</reference>